<dbReference type="GO" id="GO:0000160">
    <property type="term" value="P:phosphorelay signal transduction system"/>
    <property type="evidence" value="ECO:0007669"/>
    <property type="project" value="UniProtKB-KW"/>
</dbReference>
<keyword evidence="3" id="KW-0902">Two-component regulatory system</keyword>
<evidence type="ECO:0000259" key="4">
    <source>
        <dbReference type="Pfam" id="PF02518"/>
    </source>
</evidence>
<dbReference type="Pfam" id="PF02518">
    <property type="entry name" value="HATPase_c"/>
    <property type="match status" value="1"/>
</dbReference>
<dbReference type="AlphaFoldDB" id="A0A380EJH9"/>
<reference evidence="5 6" key="1">
    <citation type="submission" date="2018-06" db="EMBL/GenBank/DDBJ databases">
        <authorList>
            <consortium name="Pathogen Informatics"/>
            <person name="Doyle S."/>
        </authorList>
    </citation>
    <scope>NUCLEOTIDE SEQUENCE [LARGE SCALE GENOMIC DNA]</scope>
    <source>
        <strain evidence="5 6">NCTC10702</strain>
    </source>
</reference>
<dbReference type="PANTHER" id="PTHR24421">
    <property type="entry name" value="NITRATE/NITRITE SENSOR PROTEIN NARX-RELATED"/>
    <property type="match status" value="1"/>
</dbReference>
<evidence type="ECO:0000256" key="3">
    <source>
        <dbReference type="ARBA" id="ARBA00023012"/>
    </source>
</evidence>
<dbReference type="InterPro" id="IPR050482">
    <property type="entry name" value="Sensor_HK_TwoCompSys"/>
</dbReference>
<keyword evidence="1 5" id="KW-0808">Transferase</keyword>
<keyword evidence="2" id="KW-0418">Kinase</keyword>
<name>A0A380EJH9_STAAU</name>
<dbReference type="InterPro" id="IPR003594">
    <property type="entry name" value="HATPase_dom"/>
</dbReference>
<proteinExistence type="predicted"/>
<dbReference type="PANTHER" id="PTHR24421:SF40">
    <property type="entry name" value="SENSOR HISTIDINE KINASE YHCY"/>
    <property type="match status" value="1"/>
</dbReference>
<feature type="domain" description="Histidine kinase/HSP90-like ATPase" evidence="4">
    <location>
        <begin position="3"/>
        <end position="68"/>
    </location>
</feature>
<gene>
    <name evidence="5" type="ORF">NCTC10702_02900</name>
</gene>
<dbReference type="InterPro" id="IPR036890">
    <property type="entry name" value="HATPase_C_sf"/>
</dbReference>
<organism evidence="5 6">
    <name type="scientific">Staphylococcus aureus</name>
    <dbReference type="NCBI Taxonomy" id="1280"/>
    <lineage>
        <taxon>Bacteria</taxon>
        <taxon>Bacillati</taxon>
        <taxon>Bacillota</taxon>
        <taxon>Bacilli</taxon>
        <taxon>Bacillales</taxon>
        <taxon>Staphylococcaceae</taxon>
        <taxon>Staphylococcus</taxon>
    </lineage>
</organism>
<dbReference type="Gene3D" id="3.30.565.10">
    <property type="entry name" value="Histidine kinase-like ATPase, C-terminal domain"/>
    <property type="match status" value="1"/>
</dbReference>
<evidence type="ECO:0000313" key="5">
    <source>
        <dbReference type="EMBL" id="SUL36668.1"/>
    </source>
</evidence>
<dbReference type="GO" id="GO:0004673">
    <property type="term" value="F:protein histidine kinase activity"/>
    <property type="evidence" value="ECO:0007669"/>
    <property type="project" value="UniProtKB-EC"/>
</dbReference>
<evidence type="ECO:0000256" key="2">
    <source>
        <dbReference type="ARBA" id="ARBA00022777"/>
    </source>
</evidence>
<dbReference type="EC" id="2.7.13.3" evidence="5"/>
<dbReference type="SUPFAM" id="SSF55874">
    <property type="entry name" value="ATPase domain of HSP90 chaperone/DNA topoisomerase II/histidine kinase"/>
    <property type="match status" value="1"/>
</dbReference>
<dbReference type="EMBL" id="UHBY01000003">
    <property type="protein sequence ID" value="SUL36668.1"/>
    <property type="molecule type" value="Genomic_DNA"/>
</dbReference>
<evidence type="ECO:0000313" key="6">
    <source>
        <dbReference type="Proteomes" id="UP000254116"/>
    </source>
</evidence>
<evidence type="ECO:0000256" key="1">
    <source>
        <dbReference type="ARBA" id="ARBA00022679"/>
    </source>
</evidence>
<accession>A0A380EJH9</accession>
<dbReference type="Proteomes" id="UP000254116">
    <property type="component" value="Unassembled WGS sequence"/>
</dbReference>
<protein>
    <submittedName>
        <fullName evidence="5">Two-component sensor protein</fullName>
        <ecNumber evidence="5">2.7.13.3</ecNumber>
    </submittedName>
</protein>
<sequence length="69" mass="7873">MDLTLKQMNDILYIDVIDYGQGFEIDNVQIASSHGINNIKQRVKLLRGKVTFHSQPTKGTQIQFTIPIK</sequence>